<organism evidence="1">
    <name type="scientific">Arundo donax</name>
    <name type="common">Giant reed</name>
    <name type="synonym">Donax arundinaceus</name>
    <dbReference type="NCBI Taxonomy" id="35708"/>
    <lineage>
        <taxon>Eukaryota</taxon>
        <taxon>Viridiplantae</taxon>
        <taxon>Streptophyta</taxon>
        <taxon>Embryophyta</taxon>
        <taxon>Tracheophyta</taxon>
        <taxon>Spermatophyta</taxon>
        <taxon>Magnoliopsida</taxon>
        <taxon>Liliopsida</taxon>
        <taxon>Poales</taxon>
        <taxon>Poaceae</taxon>
        <taxon>PACMAD clade</taxon>
        <taxon>Arundinoideae</taxon>
        <taxon>Arundineae</taxon>
        <taxon>Arundo</taxon>
    </lineage>
</organism>
<dbReference type="AlphaFoldDB" id="A0A0A9AB08"/>
<protein>
    <submittedName>
        <fullName evidence="1">Uncharacterized protein</fullName>
    </submittedName>
</protein>
<proteinExistence type="predicted"/>
<sequence>MRIIYYEIISHGESKNINLMLLNYTNL</sequence>
<accession>A0A0A9AB08</accession>
<evidence type="ECO:0000313" key="1">
    <source>
        <dbReference type="EMBL" id="JAD48276.1"/>
    </source>
</evidence>
<reference evidence="1" key="1">
    <citation type="submission" date="2014-09" db="EMBL/GenBank/DDBJ databases">
        <authorList>
            <person name="Magalhaes I.L.F."/>
            <person name="Oliveira U."/>
            <person name="Santos F.R."/>
            <person name="Vidigal T.H.D.A."/>
            <person name="Brescovit A.D."/>
            <person name="Santos A.J."/>
        </authorList>
    </citation>
    <scope>NUCLEOTIDE SEQUENCE</scope>
    <source>
        <tissue evidence="1">Shoot tissue taken approximately 20 cm above the soil surface</tissue>
    </source>
</reference>
<dbReference type="EMBL" id="GBRH01249619">
    <property type="protein sequence ID" value="JAD48276.1"/>
    <property type="molecule type" value="Transcribed_RNA"/>
</dbReference>
<name>A0A0A9AB08_ARUDO</name>
<reference evidence="1" key="2">
    <citation type="journal article" date="2015" name="Data Brief">
        <title>Shoot transcriptome of the giant reed, Arundo donax.</title>
        <authorList>
            <person name="Barrero R.A."/>
            <person name="Guerrero F.D."/>
            <person name="Moolhuijzen P."/>
            <person name="Goolsby J.A."/>
            <person name="Tidwell J."/>
            <person name="Bellgard S.E."/>
            <person name="Bellgard M.I."/>
        </authorList>
    </citation>
    <scope>NUCLEOTIDE SEQUENCE</scope>
    <source>
        <tissue evidence="1">Shoot tissue taken approximately 20 cm above the soil surface</tissue>
    </source>
</reference>